<sequence>MMETDDSEGPKSPAQWVKFDKDGEEIPQGPESAEPVKHKSSGSTSSGVSSAREASRPSIES</sequence>
<evidence type="ECO:0000313" key="3">
    <source>
        <dbReference type="Proteomes" id="UP000595437"/>
    </source>
</evidence>
<proteinExistence type="predicted"/>
<evidence type="ECO:0000313" key="2">
    <source>
        <dbReference type="EMBL" id="QQP55999.1"/>
    </source>
</evidence>
<dbReference type="EMBL" id="CP045890">
    <property type="protein sequence ID" value="QQP55999.1"/>
    <property type="molecule type" value="Genomic_DNA"/>
</dbReference>
<organism evidence="2 3">
    <name type="scientific">Caligus rogercresseyi</name>
    <name type="common">Sea louse</name>
    <dbReference type="NCBI Taxonomy" id="217165"/>
    <lineage>
        <taxon>Eukaryota</taxon>
        <taxon>Metazoa</taxon>
        <taxon>Ecdysozoa</taxon>
        <taxon>Arthropoda</taxon>
        <taxon>Crustacea</taxon>
        <taxon>Multicrustacea</taxon>
        <taxon>Hexanauplia</taxon>
        <taxon>Copepoda</taxon>
        <taxon>Siphonostomatoida</taxon>
        <taxon>Caligidae</taxon>
        <taxon>Caligus</taxon>
    </lineage>
</organism>
<dbReference type="AlphaFoldDB" id="A0A7T8QUX8"/>
<feature type="compositionally biased region" description="Low complexity" evidence="1">
    <location>
        <begin position="41"/>
        <end position="52"/>
    </location>
</feature>
<dbReference type="Proteomes" id="UP000595437">
    <property type="component" value="Chromosome 1"/>
</dbReference>
<reference evidence="3" key="1">
    <citation type="submission" date="2021-01" db="EMBL/GenBank/DDBJ databases">
        <title>Caligus Genome Assembly.</title>
        <authorList>
            <person name="Gallardo-Escarate C."/>
        </authorList>
    </citation>
    <scope>NUCLEOTIDE SEQUENCE [LARGE SCALE GENOMIC DNA]</scope>
</reference>
<feature type="region of interest" description="Disordered" evidence="1">
    <location>
        <begin position="1"/>
        <end position="61"/>
    </location>
</feature>
<protein>
    <submittedName>
        <fullName evidence="2">Uncharacterized protein</fullName>
    </submittedName>
</protein>
<name>A0A7T8QUX8_CALRO</name>
<accession>A0A7T8QUX8</accession>
<evidence type="ECO:0000256" key="1">
    <source>
        <dbReference type="SAM" id="MobiDB-lite"/>
    </source>
</evidence>
<gene>
    <name evidence="2" type="ORF">FKW44_000514</name>
</gene>
<keyword evidence="3" id="KW-1185">Reference proteome</keyword>